<dbReference type="GO" id="GO:0009289">
    <property type="term" value="C:pilus"/>
    <property type="evidence" value="ECO:0007669"/>
    <property type="project" value="UniProtKB-SubCell"/>
</dbReference>
<reference evidence="6 7" key="1">
    <citation type="journal article" date="2006" name="J. Bacteriol.">
        <title>Complete genome sequence of Yersinia pestis strains Antiqua and Nepal516: evidence of gene reduction in an emerging pathogen.</title>
        <authorList>
            <person name="Chain P.S."/>
            <person name="Hu P."/>
            <person name="Malfatti S.A."/>
            <person name="Radnedge L."/>
            <person name="Larimer F."/>
            <person name="Vergez L.M."/>
            <person name="Worsham P."/>
            <person name="Chu M.C."/>
            <person name="Andersen G.L."/>
        </authorList>
    </citation>
    <scope>NUCLEOTIDE SEQUENCE [LARGE SCALE GENOMIC DNA]</scope>
    <source>
        <strain evidence="6 7">Antiqua</strain>
    </source>
</reference>
<dbReference type="Proteomes" id="UP000001971">
    <property type="component" value="Chromosome"/>
</dbReference>
<dbReference type="SUPFAM" id="SSF49401">
    <property type="entry name" value="Bacterial adhesins"/>
    <property type="match status" value="1"/>
</dbReference>
<evidence type="ECO:0000259" key="5">
    <source>
        <dbReference type="Pfam" id="PF00419"/>
    </source>
</evidence>
<organism evidence="6 7">
    <name type="scientific">Yersinia pestis bv. Antiqua (strain Antiqua)</name>
    <dbReference type="NCBI Taxonomy" id="360102"/>
    <lineage>
        <taxon>Bacteria</taxon>
        <taxon>Pseudomonadati</taxon>
        <taxon>Pseudomonadota</taxon>
        <taxon>Gammaproteobacteria</taxon>
        <taxon>Enterobacterales</taxon>
        <taxon>Yersiniaceae</taxon>
        <taxon>Yersinia</taxon>
    </lineage>
</organism>
<feature type="domain" description="Fimbrial-type adhesion" evidence="5">
    <location>
        <begin position="222"/>
        <end position="367"/>
    </location>
</feature>
<dbReference type="GeneID" id="57973926"/>
<dbReference type="KEGG" id="ypa:YPA_3093"/>
<evidence type="ECO:0000256" key="2">
    <source>
        <dbReference type="ARBA" id="ARBA00006671"/>
    </source>
</evidence>
<keyword evidence="3" id="KW-0281">Fimbrium</keyword>
<dbReference type="PATRIC" id="fig|360102.15.peg.1800"/>
<gene>
    <name evidence="6" type="ordered locus">YPA_3093</name>
</gene>
<accession>A0A0E1NUC6</accession>
<proteinExistence type="inferred from homology"/>
<evidence type="ECO:0000256" key="3">
    <source>
        <dbReference type="ARBA" id="ARBA00023263"/>
    </source>
</evidence>
<dbReference type="GO" id="GO:0043709">
    <property type="term" value="P:cell adhesion involved in single-species biofilm formation"/>
    <property type="evidence" value="ECO:0007669"/>
    <property type="project" value="TreeGrafter"/>
</dbReference>
<name>A0A0E1NUC6_YERPA</name>
<dbReference type="Pfam" id="PF00419">
    <property type="entry name" value="Fimbrial"/>
    <property type="match status" value="1"/>
</dbReference>
<dbReference type="InterPro" id="IPR050263">
    <property type="entry name" value="Bact_Fimbrial_Adh_Pro"/>
</dbReference>
<comment type="similarity">
    <text evidence="2">Belongs to the fimbrial protein family.</text>
</comment>
<protein>
    <submittedName>
        <fullName evidence="6">Fimbrial protein</fullName>
    </submittedName>
</protein>
<comment type="subcellular location">
    <subcellularLocation>
        <location evidence="1">Fimbrium</location>
    </subcellularLocation>
</comment>
<dbReference type="InterPro" id="IPR008966">
    <property type="entry name" value="Adhesion_dom_sf"/>
</dbReference>
<dbReference type="PANTHER" id="PTHR33420">
    <property type="entry name" value="FIMBRIAL SUBUNIT ELFA-RELATED"/>
    <property type="match status" value="1"/>
</dbReference>
<dbReference type="InterPro" id="IPR000259">
    <property type="entry name" value="Adhesion_dom_fimbrial"/>
</dbReference>
<evidence type="ECO:0000313" key="6">
    <source>
        <dbReference type="EMBL" id="ABG15055.1"/>
    </source>
</evidence>
<dbReference type="RefSeq" id="WP_002211456.1">
    <property type="nucleotide sequence ID" value="NC_008150.1"/>
</dbReference>
<dbReference type="Gene3D" id="2.60.40.1090">
    <property type="entry name" value="Fimbrial-type adhesion domain"/>
    <property type="match status" value="1"/>
</dbReference>
<keyword evidence="4" id="KW-0732">Signal</keyword>
<dbReference type="AlphaFoldDB" id="A0A0E1NUC6"/>
<evidence type="ECO:0000256" key="1">
    <source>
        <dbReference type="ARBA" id="ARBA00004561"/>
    </source>
</evidence>
<dbReference type="HOGENOM" id="CLU_064310_0_0_6"/>
<evidence type="ECO:0000313" key="7">
    <source>
        <dbReference type="Proteomes" id="UP000001971"/>
    </source>
</evidence>
<feature type="chain" id="PRO_5007399598" evidence="4">
    <location>
        <begin position="36"/>
        <end position="368"/>
    </location>
</feature>
<dbReference type="EMBL" id="CP000308">
    <property type="protein sequence ID" value="ABG15055.1"/>
    <property type="molecule type" value="Genomic_DNA"/>
</dbReference>
<dbReference type="PANTHER" id="PTHR33420:SF14">
    <property type="entry name" value="TYPE 1 FIMBRIN D-MANNOSE SPECIFIC ADHESIN"/>
    <property type="match status" value="1"/>
</dbReference>
<evidence type="ECO:0000256" key="4">
    <source>
        <dbReference type="SAM" id="SignalP"/>
    </source>
</evidence>
<feature type="signal peptide" evidence="4">
    <location>
        <begin position="1"/>
        <end position="35"/>
    </location>
</feature>
<dbReference type="InterPro" id="IPR036937">
    <property type="entry name" value="Adhesion_dom_fimbrial_sf"/>
</dbReference>
<sequence length="368" mass="38020" precursor="true">MKKNIFLTLRSERYKAGLLLLLLLLLCTTSKPSFAALQVNSCSLAVSGAGGETPFVIKALPVTLTNGFVLGSMNFSVVTTFTKTGTTADYLYLGGWSMLAGGAVMPVSTGVPGVKMSVNVSDALFGGYEWGNTEKATQSLFVPGTKITIANRVTVQLIVTDASVYQGGVINWFNVARSFALVSGNAQVWSTKSVATGGSRCGDMVTFNIGSTNIVLPPPTVATCDLGATDIVVALDPIDTSSLQTQGDRAGGQAFSIPLGSCAKDAKPYITFTDSSNKANRTNILSLSPSSTATGVGLVLEKSDGNLVTFGAENASVSASNVGQFLIGTSTAAGGSMPLNLTARYIRAEGVLKSGNVKADAIFTVAYP</sequence>